<dbReference type="PROSITE" id="PS00227">
    <property type="entry name" value="TUBULIN"/>
    <property type="match status" value="1"/>
</dbReference>
<dbReference type="RefSeq" id="WP_103992859.1">
    <property type="nucleotide sequence ID" value="NZ_CP031311.1"/>
</dbReference>
<dbReference type="AlphaFoldDB" id="A0A1H6C4M1"/>
<name>A0A1H6C4M1_9EURY</name>
<gene>
    <name evidence="2" type="ORF">DV707_13675</name>
    <name evidence="3" type="ORF">SAMN04488133_3225</name>
</gene>
<keyword evidence="1" id="KW-0175">Coiled coil</keyword>
<reference evidence="3 4" key="1">
    <citation type="submission" date="2016-10" db="EMBL/GenBank/DDBJ databases">
        <authorList>
            <person name="de Groot N.N."/>
        </authorList>
    </citation>
    <scope>NUCLEOTIDE SEQUENCE [LARGE SCALE GENOMIC DNA]</scope>
    <source>
        <strain evidence="3 4">CGMCC 1.10331</strain>
    </source>
</reference>
<dbReference type="InterPro" id="IPR036525">
    <property type="entry name" value="Tubulin/FtsZ_GTPase_sf"/>
</dbReference>
<dbReference type="PROSITE" id="PS51257">
    <property type="entry name" value="PROKAR_LIPOPROTEIN"/>
    <property type="match status" value="1"/>
</dbReference>
<reference evidence="2 5" key="2">
    <citation type="journal article" date="2019" name="Nat. Commun.">
        <title>A new type of DNA phosphorothioation-based antiviral system in archaea.</title>
        <authorList>
            <person name="Xiong L."/>
            <person name="Liu S."/>
            <person name="Chen S."/>
            <person name="Xiao Y."/>
            <person name="Zhu B."/>
            <person name="Gao Y."/>
            <person name="Zhang Y."/>
            <person name="Chen B."/>
            <person name="Luo J."/>
            <person name="Deng Z."/>
            <person name="Chen X."/>
            <person name="Wang L."/>
            <person name="Chen S."/>
        </authorList>
    </citation>
    <scope>NUCLEOTIDE SEQUENCE [LARGE SCALE GENOMIC DNA]</scope>
    <source>
        <strain evidence="2 5">CGMCC 1.10331</strain>
    </source>
</reference>
<feature type="coiled-coil region" evidence="1">
    <location>
        <begin position="501"/>
        <end position="584"/>
    </location>
</feature>
<dbReference type="SUPFAM" id="SSF52490">
    <property type="entry name" value="Tubulin nucleotide-binding domain-like"/>
    <property type="match status" value="1"/>
</dbReference>
<dbReference type="Gene3D" id="3.40.50.1440">
    <property type="entry name" value="Tubulin/FtsZ, GTPase domain"/>
    <property type="match status" value="1"/>
</dbReference>
<dbReference type="GO" id="GO:0005874">
    <property type="term" value="C:microtubule"/>
    <property type="evidence" value="ECO:0007669"/>
    <property type="project" value="InterPro"/>
</dbReference>
<accession>A0A1H6C4M1</accession>
<dbReference type="Proteomes" id="UP000236740">
    <property type="component" value="Unassembled WGS sequence"/>
</dbReference>
<evidence type="ECO:0000313" key="5">
    <source>
        <dbReference type="Proteomes" id="UP000296733"/>
    </source>
</evidence>
<dbReference type="Proteomes" id="UP000296733">
    <property type="component" value="Chromosome"/>
</dbReference>
<proteinExistence type="predicted"/>
<dbReference type="InterPro" id="IPR017975">
    <property type="entry name" value="Tubulin_CS"/>
</dbReference>
<dbReference type="KEGG" id="hlm:DV707_13675"/>
<dbReference type="EMBL" id="FNVN01000006">
    <property type="protein sequence ID" value="SEG67911.1"/>
    <property type="molecule type" value="Genomic_DNA"/>
</dbReference>
<dbReference type="OrthoDB" id="350180at2157"/>
<evidence type="ECO:0000256" key="1">
    <source>
        <dbReference type="SAM" id="Coils"/>
    </source>
</evidence>
<evidence type="ECO:0000313" key="2">
    <source>
        <dbReference type="EMBL" id="QCC48622.1"/>
    </source>
</evidence>
<dbReference type="EMBL" id="CP031311">
    <property type="protein sequence ID" value="QCC48622.1"/>
    <property type="molecule type" value="Genomic_DNA"/>
</dbReference>
<evidence type="ECO:0000313" key="3">
    <source>
        <dbReference type="EMBL" id="SEG67911.1"/>
    </source>
</evidence>
<keyword evidence="4" id="KW-1185">Reference proteome</keyword>
<organism evidence="3 4">
    <name type="scientific">Halobellus limi</name>
    <dbReference type="NCBI Taxonomy" id="699433"/>
    <lineage>
        <taxon>Archaea</taxon>
        <taxon>Methanobacteriati</taxon>
        <taxon>Methanobacteriota</taxon>
        <taxon>Stenosarchaea group</taxon>
        <taxon>Halobacteria</taxon>
        <taxon>Halobacteriales</taxon>
        <taxon>Haloferacaceae</taxon>
        <taxon>Halobellus</taxon>
    </lineage>
</organism>
<dbReference type="GeneID" id="39859164"/>
<dbReference type="GO" id="GO:0005525">
    <property type="term" value="F:GTP binding"/>
    <property type="evidence" value="ECO:0007669"/>
    <property type="project" value="InterPro"/>
</dbReference>
<dbReference type="GO" id="GO:0007017">
    <property type="term" value="P:microtubule-based process"/>
    <property type="evidence" value="ECO:0007669"/>
    <property type="project" value="InterPro"/>
</dbReference>
<protein>
    <submittedName>
        <fullName evidence="3">Tubulin like</fullName>
    </submittedName>
</protein>
<evidence type="ECO:0000313" key="4">
    <source>
        <dbReference type="Proteomes" id="UP000236740"/>
    </source>
</evidence>
<sequence>MPNGGRPLSPPPAGAVTVIGLGSAGCRMLSAVEDAVDRYEPDPAFSYVAIDSSVPDLDANASAEARKIHLDAPTSRFSDDREKLDYLDVSAELAYDGGTTRRRPVGRYCVDNAESVDPFVEELSGVLGAGSERVEGHPEAHHVWLLSSLGGGTGSGLIPLLAGLVDTLSPQAATFGIGSVPRLDGLESTSSVPPGDSTLYYNAYAALRELRVLLGLGDGDPYPLELELQSDPRSVESDSLALEGSPIDAYGLIGTDQAAVADDAYIRTRNRIAADLIVDSAVETDLVASRPAGGWTNDTTLFSLDGGGFSAPVDDLREFYETAAEREETDAAIGRKETRHSSVEDALRGARAVLDRESVAALSDGEADDLPVSPEAFARVRDEAASIDLVHLDEPKLDSTVESAAEETDPIGSIDDEALTTYLLTGQLKRRAEDVVHSHPFPEAVEALADEVRDRIDDPVPGADADPVTRWEQTLEPLLRQRRRTIERAVDRTLPVRVFHRREQKSRLERIRERHAELRELKDEYERLREVRSLVVERHERAGEDLRAERDRLEAEVRELREERTELSERRDRLGRRLDALEDALADPSSGQYSTLPVAAPENADPDAVLSADSLRDLVGADVVAGVAVTDALEETVARLGESVSDRDPVAVDPDTHRRLALSVSDPDGELIGIADDEVTVAGFGSPDPTPFERLDDVSGVPHGEPFSVHAVATYAPIALENTSEFGVVHEWYTDPDRDAGALFDRADAEERIARCFAYPELLAADAPDD</sequence>